<evidence type="ECO:0000313" key="1">
    <source>
        <dbReference type="EMBL" id="MBD8001320.1"/>
    </source>
</evidence>
<keyword evidence="2" id="KW-1185">Reference proteome</keyword>
<accession>A0ABR8V989</accession>
<reference evidence="1 2" key="1">
    <citation type="submission" date="2020-08" db="EMBL/GenBank/DDBJ databases">
        <title>A Genomic Blueprint of the Chicken Gut Microbiome.</title>
        <authorList>
            <person name="Gilroy R."/>
            <person name="Ravi A."/>
            <person name="Getino M."/>
            <person name="Pursley I."/>
            <person name="Horton D.L."/>
            <person name="Alikhan N.-F."/>
            <person name="Baker D."/>
            <person name="Gharbi K."/>
            <person name="Hall N."/>
            <person name="Watson M."/>
            <person name="Adriaenssens E.M."/>
            <person name="Foster-Nyarko E."/>
            <person name="Jarju S."/>
            <person name="Secka A."/>
            <person name="Antonio M."/>
            <person name="Oren A."/>
            <person name="Chaudhuri R."/>
            <person name="La Ragione R.M."/>
            <person name="Hildebrand F."/>
            <person name="Pallen M.J."/>
        </authorList>
    </citation>
    <scope>NUCLEOTIDE SEQUENCE [LARGE SCALE GENOMIC DNA]</scope>
    <source>
        <strain evidence="1 2">Sa1YUN3</strain>
    </source>
</reference>
<evidence type="ECO:0000313" key="2">
    <source>
        <dbReference type="Proteomes" id="UP000616346"/>
    </source>
</evidence>
<dbReference type="Proteomes" id="UP000616346">
    <property type="component" value="Unassembled WGS sequence"/>
</dbReference>
<proteinExistence type="predicted"/>
<dbReference type="RefSeq" id="WP_178256970.1">
    <property type="nucleotide sequence ID" value="NZ_JACSPQ010000001.1"/>
</dbReference>
<comment type="caution">
    <text evidence="1">The sequence shown here is derived from an EMBL/GenBank/DDBJ whole genome shotgun (WGS) entry which is preliminary data.</text>
</comment>
<protein>
    <recommendedName>
        <fullName evidence="3">HTH HARE-type domain-containing protein</fullName>
    </recommendedName>
</protein>
<dbReference type="EMBL" id="JACSPQ010000001">
    <property type="protein sequence ID" value="MBD8001320.1"/>
    <property type="molecule type" value="Genomic_DNA"/>
</dbReference>
<gene>
    <name evidence="1" type="ORF">H9626_03690</name>
</gene>
<evidence type="ECO:0008006" key="3">
    <source>
        <dbReference type="Google" id="ProtNLM"/>
    </source>
</evidence>
<sequence>MKQYEAVIETLDKLGGVATLSELNKEVFKIKDCEWKTKTPFASIRRIVQQTKGIYKIKPGLYGLEKYKKQIEDRGIIVETEKNKDSDAVKMFNHSYYQGILLIIGKFHKMQTFIPKQDKNKKFYDGRKLQELSTLNELPSYSYPQIIKRSSTIDTIWFNERNMPHSFFEIEHSTDIQNSLLKFNDLQDFYVRMTIVADIKRKPEFEDKMRFHAFDELRLNKRVSFLSYDTLIKQYEMELEKQSFDFIL</sequence>
<name>A0ABR8V989_9BACT</name>
<organism evidence="1 2">
    <name type="scientific">Phocaeicola faecium</name>
    <dbReference type="NCBI Taxonomy" id="2762213"/>
    <lineage>
        <taxon>Bacteria</taxon>
        <taxon>Pseudomonadati</taxon>
        <taxon>Bacteroidota</taxon>
        <taxon>Bacteroidia</taxon>
        <taxon>Bacteroidales</taxon>
        <taxon>Bacteroidaceae</taxon>
        <taxon>Phocaeicola</taxon>
    </lineage>
</organism>